<evidence type="ECO:0000313" key="1">
    <source>
        <dbReference type="EMBL" id="MBB5200741.1"/>
    </source>
</evidence>
<comment type="caution">
    <text evidence="1">The sequence shown here is derived from an EMBL/GenBank/DDBJ whole genome shotgun (WGS) entry which is preliminary data.</text>
</comment>
<evidence type="ECO:0000313" key="2">
    <source>
        <dbReference type="Proteomes" id="UP000571084"/>
    </source>
</evidence>
<keyword evidence="2" id="KW-1185">Reference proteome</keyword>
<name>A0A840RW02_9BURK</name>
<proteinExistence type="predicted"/>
<dbReference type="EMBL" id="JACHHQ010000005">
    <property type="protein sequence ID" value="MBB5200741.1"/>
    <property type="molecule type" value="Genomic_DNA"/>
</dbReference>
<protein>
    <submittedName>
        <fullName evidence="1">Uncharacterized protein</fullName>
    </submittedName>
</protein>
<gene>
    <name evidence="1" type="ORF">HNR39_002583</name>
</gene>
<accession>A0A840RW02</accession>
<dbReference type="RefSeq" id="WP_168055797.1">
    <property type="nucleotide sequence ID" value="NZ_JAAOZT010000007.1"/>
</dbReference>
<dbReference type="AlphaFoldDB" id="A0A840RW02"/>
<organism evidence="1 2">
    <name type="scientific">Glaciimonas immobilis</name>
    <dbReference type="NCBI Taxonomy" id="728004"/>
    <lineage>
        <taxon>Bacteria</taxon>
        <taxon>Pseudomonadati</taxon>
        <taxon>Pseudomonadota</taxon>
        <taxon>Betaproteobacteria</taxon>
        <taxon>Burkholderiales</taxon>
        <taxon>Oxalobacteraceae</taxon>
        <taxon>Glaciimonas</taxon>
    </lineage>
</organism>
<dbReference type="Proteomes" id="UP000571084">
    <property type="component" value="Unassembled WGS sequence"/>
</dbReference>
<sequence>MPNISTPTQSLLQIIQRPTRQSTDIAAMLSAFDMQTSNNQRNALARCHALTTDVFVDLSALIGGAK</sequence>
<reference evidence="1 2" key="1">
    <citation type="submission" date="2020-08" db="EMBL/GenBank/DDBJ databases">
        <title>Genomic Encyclopedia of Type Strains, Phase IV (KMG-IV): sequencing the most valuable type-strain genomes for metagenomic binning, comparative biology and taxonomic classification.</title>
        <authorList>
            <person name="Goeker M."/>
        </authorList>
    </citation>
    <scope>NUCLEOTIDE SEQUENCE [LARGE SCALE GENOMIC DNA]</scope>
    <source>
        <strain evidence="1 2">DSM 23240</strain>
    </source>
</reference>